<proteinExistence type="predicted"/>
<protein>
    <submittedName>
        <fullName evidence="1">Uncharacterized protein</fullName>
    </submittedName>
</protein>
<accession>U9THB8</accession>
<organism evidence="1">
    <name type="scientific">Rhizophagus irregularis (strain DAOM 181602 / DAOM 197198 / MUCL 43194)</name>
    <name type="common">Arbuscular mycorrhizal fungus</name>
    <name type="synonym">Glomus intraradices</name>
    <dbReference type="NCBI Taxonomy" id="747089"/>
    <lineage>
        <taxon>Eukaryota</taxon>
        <taxon>Fungi</taxon>
        <taxon>Fungi incertae sedis</taxon>
        <taxon>Mucoromycota</taxon>
        <taxon>Glomeromycotina</taxon>
        <taxon>Glomeromycetes</taxon>
        <taxon>Glomerales</taxon>
        <taxon>Glomeraceae</taxon>
        <taxon>Rhizophagus</taxon>
    </lineage>
</organism>
<evidence type="ECO:0000313" key="1">
    <source>
        <dbReference type="EMBL" id="ESA06842.1"/>
    </source>
</evidence>
<dbReference type="AlphaFoldDB" id="U9THB8"/>
<name>U9THB8_RHIID</name>
<dbReference type="HOGENOM" id="CLU_2211347_0_0_1"/>
<dbReference type="EMBL" id="KI291068">
    <property type="protein sequence ID" value="ESA06842.1"/>
    <property type="molecule type" value="Genomic_DNA"/>
</dbReference>
<sequence length="107" mass="12209">MEILERILHTPMNIYGLSICNVTIDGFMSLSICNVTIDGFMSLSVCNVTIDGTQENLKRAPDIYIDGIIVISPYVLRTINLNSYYCSFYPSFSTIYNHYNHETKILK</sequence>
<gene>
    <name evidence="1" type="ORF">GLOINDRAFT_99083</name>
</gene>
<reference evidence="1" key="1">
    <citation type="submission" date="2013-07" db="EMBL/GenBank/DDBJ databases">
        <title>The genome of an arbuscular mycorrhizal fungus provides insights into the evolution of the oldest plant symbiosis.</title>
        <authorList>
            <consortium name="DOE Joint Genome Institute"/>
            <person name="Tisserant E."/>
            <person name="Malbreil M."/>
            <person name="Kuo A."/>
            <person name="Kohler A."/>
            <person name="Symeonidi A."/>
            <person name="Balestrini R."/>
            <person name="Charron P."/>
            <person name="Duensing N."/>
            <person name="Frei-dit-Frey N."/>
            <person name="Gianinazzi-Pearson V."/>
            <person name="Gilbert B."/>
            <person name="Handa Y."/>
            <person name="Hijri M."/>
            <person name="Kaul R."/>
            <person name="Kawaguchi M."/>
            <person name="Krajinski F."/>
            <person name="Lammers P."/>
            <person name="Lapierre D."/>
            <person name="Masclaux F.G."/>
            <person name="Murat C."/>
            <person name="Morin E."/>
            <person name="Ndikumana S."/>
            <person name="Pagni M."/>
            <person name="Petitpierre D."/>
            <person name="Requena N."/>
            <person name="Rosikiewicz P."/>
            <person name="Riley R."/>
            <person name="Saito K."/>
            <person name="San Clemente H."/>
            <person name="Shapiro H."/>
            <person name="van Tuinen D."/>
            <person name="Becard G."/>
            <person name="Bonfante P."/>
            <person name="Paszkowski U."/>
            <person name="Shachar-Hill Y."/>
            <person name="Young J.P."/>
            <person name="Sanders I.R."/>
            <person name="Henrissat B."/>
            <person name="Rensing S.A."/>
            <person name="Grigoriev I.V."/>
            <person name="Corradi N."/>
            <person name="Roux C."/>
            <person name="Martin F."/>
        </authorList>
    </citation>
    <scope>NUCLEOTIDE SEQUENCE</scope>
    <source>
        <strain evidence="1">DAOM 197198</strain>
    </source>
</reference>